<dbReference type="AlphaFoldDB" id="A0A5P2G761"/>
<dbReference type="InterPro" id="IPR001179">
    <property type="entry name" value="PPIase_FKBP_dom"/>
</dbReference>
<dbReference type="GO" id="GO:0003755">
    <property type="term" value="F:peptidyl-prolyl cis-trans isomerase activity"/>
    <property type="evidence" value="ECO:0007669"/>
    <property type="project" value="UniProtKB-UniRule"/>
</dbReference>
<evidence type="ECO:0000259" key="5">
    <source>
        <dbReference type="PROSITE" id="PS50059"/>
    </source>
</evidence>
<evidence type="ECO:0000256" key="1">
    <source>
        <dbReference type="ARBA" id="ARBA00000971"/>
    </source>
</evidence>
<evidence type="ECO:0000256" key="2">
    <source>
        <dbReference type="ARBA" id="ARBA00023110"/>
    </source>
</evidence>
<dbReference type="Pfam" id="PF00254">
    <property type="entry name" value="FKBP_C"/>
    <property type="match status" value="1"/>
</dbReference>
<keyword evidence="7" id="KW-1185">Reference proteome</keyword>
<gene>
    <name evidence="6" type="ORF">E0W69_010475</name>
</gene>
<proteinExistence type="inferred from homology"/>
<dbReference type="RefSeq" id="WP_131330009.1">
    <property type="nucleotide sequence ID" value="NZ_CP044016.1"/>
</dbReference>
<dbReference type="Gene3D" id="3.10.50.40">
    <property type="match status" value="1"/>
</dbReference>
<organism evidence="6 7">
    <name type="scientific">Rhizosphaericola mali</name>
    <dbReference type="NCBI Taxonomy" id="2545455"/>
    <lineage>
        <taxon>Bacteria</taxon>
        <taxon>Pseudomonadati</taxon>
        <taxon>Bacteroidota</taxon>
        <taxon>Chitinophagia</taxon>
        <taxon>Chitinophagales</taxon>
        <taxon>Chitinophagaceae</taxon>
        <taxon>Rhizosphaericola</taxon>
    </lineage>
</organism>
<dbReference type="KEGG" id="arac:E0W69_010475"/>
<keyword evidence="2 3" id="KW-0697">Rotamase</keyword>
<dbReference type="EC" id="5.2.1.8" evidence="4"/>
<reference evidence="6 7" key="1">
    <citation type="submission" date="2019-09" db="EMBL/GenBank/DDBJ databases">
        <title>Complete genome sequence of Arachidicoccus sp. B3-10 isolated from apple orchard soil.</title>
        <authorList>
            <person name="Kim H.S."/>
            <person name="Han K.-I."/>
            <person name="Suh M.K."/>
            <person name="Lee K.C."/>
            <person name="Eom M.K."/>
            <person name="Kim J.-S."/>
            <person name="Kang S.W."/>
            <person name="Sin Y."/>
            <person name="Lee J.-S."/>
        </authorList>
    </citation>
    <scope>NUCLEOTIDE SEQUENCE [LARGE SCALE GENOMIC DNA]</scope>
    <source>
        <strain evidence="6 7">B3-10</strain>
    </source>
</reference>
<comment type="catalytic activity">
    <reaction evidence="1 3 4">
        <text>[protein]-peptidylproline (omega=180) = [protein]-peptidylproline (omega=0)</text>
        <dbReference type="Rhea" id="RHEA:16237"/>
        <dbReference type="Rhea" id="RHEA-COMP:10747"/>
        <dbReference type="Rhea" id="RHEA-COMP:10748"/>
        <dbReference type="ChEBI" id="CHEBI:83833"/>
        <dbReference type="ChEBI" id="CHEBI:83834"/>
        <dbReference type="EC" id="5.2.1.8"/>
    </reaction>
</comment>
<evidence type="ECO:0000313" key="7">
    <source>
        <dbReference type="Proteomes" id="UP000292424"/>
    </source>
</evidence>
<dbReference type="OrthoDB" id="9814548at2"/>
<dbReference type="InterPro" id="IPR046357">
    <property type="entry name" value="PPIase_dom_sf"/>
</dbReference>
<keyword evidence="3 4" id="KW-0413">Isomerase</keyword>
<protein>
    <recommendedName>
        <fullName evidence="4">Peptidyl-prolyl cis-trans isomerase</fullName>
        <ecNumber evidence="4">5.2.1.8</ecNumber>
    </recommendedName>
</protein>
<sequence length="187" mass="20415">MRFKKLLAFSTLITSIGWYSCVKDNNDNTTNTTYQDPSLEKNAIDSFITAKGLNMSSDPNYSGLRFQVLDYGDTTANRISATTPYATLTYRGTLLNDTAFATTLQSNGADSVNMAILVQYNSNLYFNTVVGFGAPLMRIGMGGHIKIVTPSAYAYGSAAQYDANGKLVIPANSPLYFDIYLKRATSN</sequence>
<accession>A0A5P2G761</accession>
<evidence type="ECO:0000256" key="3">
    <source>
        <dbReference type="PROSITE-ProRule" id="PRU00277"/>
    </source>
</evidence>
<dbReference type="PROSITE" id="PS50059">
    <property type="entry name" value="FKBP_PPIASE"/>
    <property type="match status" value="1"/>
</dbReference>
<name>A0A5P2G761_9BACT</name>
<dbReference type="PROSITE" id="PS51257">
    <property type="entry name" value="PROKAR_LIPOPROTEIN"/>
    <property type="match status" value="1"/>
</dbReference>
<dbReference type="SUPFAM" id="SSF54534">
    <property type="entry name" value="FKBP-like"/>
    <property type="match status" value="1"/>
</dbReference>
<comment type="similarity">
    <text evidence="4">Belongs to the FKBP-type PPIase family.</text>
</comment>
<dbReference type="EMBL" id="CP044016">
    <property type="protein sequence ID" value="QES89063.1"/>
    <property type="molecule type" value="Genomic_DNA"/>
</dbReference>
<evidence type="ECO:0000313" key="6">
    <source>
        <dbReference type="EMBL" id="QES89063.1"/>
    </source>
</evidence>
<evidence type="ECO:0000256" key="4">
    <source>
        <dbReference type="RuleBase" id="RU003915"/>
    </source>
</evidence>
<feature type="domain" description="PPIase FKBP-type" evidence="5">
    <location>
        <begin position="83"/>
        <end position="185"/>
    </location>
</feature>
<dbReference type="Proteomes" id="UP000292424">
    <property type="component" value="Chromosome"/>
</dbReference>